<accession>A0A840PXR1</accession>
<organism evidence="14 15">
    <name type="scientific">Saccharopolyspora phatthalungensis</name>
    <dbReference type="NCBI Taxonomy" id="664693"/>
    <lineage>
        <taxon>Bacteria</taxon>
        <taxon>Bacillati</taxon>
        <taxon>Actinomycetota</taxon>
        <taxon>Actinomycetes</taxon>
        <taxon>Pseudonocardiales</taxon>
        <taxon>Pseudonocardiaceae</taxon>
        <taxon>Saccharopolyspora</taxon>
    </lineage>
</organism>
<feature type="binding site" evidence="10">
    <location>
        <position position="112"/>
    </location>
    <ligand>
        <name>L-glutamate</name>
        <dbReference type="ChEBI" id="CHEBI:29985"/>
    </ligand>
</feature>
<dbReference type="PANTHER" id="PTHR43199">
    <property type="entry name" value="GLUTATHIONE HYDROLASE"/>
    <property type="match status" value="1"/>
</dbReference>
<feature type="region of interest" description="Disordered" evidence="12">
    <location>
        <begin position="24"/>
        <end position="45"/>
    </location>
</feature>
<evidence type="ECO:0000256" key="8">
    <source>
        <dbReference type="ARBA" id="ARBA00047417"/>
    </source>
</evidence>
<comment type="PTM">
    <text evidence="11">Cleaved by autocatalysis into a large and a small subunit.</text>
</comment>
<dbReference type="EMBL" id="JACHIW010000001">
    <property type="protein sequence ID" value="MBB5152724.1"/>
    <property type="molecule type" value="Genomic_DNA"/>
</dbReference>
<feature type="binding site" evidence="10">
    <location>
        <position position="452"/>
    </location>
    <ligand>
        <name>L-glutamate</name>
        <dbReference type="ChEBI" id="CHEBI:29985"/>
    </ligand>
</feature>
<feature type="chain" id="PRO_5032879733" description="Glutathione hydrolase proenzyme" evidence="13">
    <location>
        <begin position="26"/>
        <end position="599"/>
    </location>
</feature>
<evidence type="ECO:0000256" key="13">
    <source>
        <dbReference type="SAM" id="SignalP"/>
    </source>
</evidence>
<keyword evidence="11" id="KW-0317">Glutathione biosynthesis</keyword>
<feature type="region of interest" description="Disordered" evidence="12">
    <location>
        <begin position="455"/>
        <end position="480"/>
    </location>
</feature>
<evidence type="ECO:0000256" key="1">
    <source>
        <dbReference type="ARBA" id="ARBA00001049"/>
    </source>
</evidence>
<evidence type="ECO:0000256" key="4">
    <source>
        <dbReference type="ARBA" id="ARBA00022679"/>
    </source>
</evidence>
<evidence type="ECO:0000256" key="2">
    <source>
        <dbReference type="ARBA" id="ARBA00001089"/>
    </source>
</evidence>
<keyword evidence="7 11" id="KW-0012">Acyltransferase</keyword>
<dbReference type="Pfam" id="PF01019">
    <property type="entry name" value="G_glu_transpept"/>
    <property type="match status" value="1"/>
</dbReference>
<keyword evidence="5 11" id="KW-0378">Hydrolase</keyword>
<dbReference type="NCBIfam" id="TIGR00066">
    <property type="entry name" value="g_glut_trans"/>
    <property type="match status" value="1"/>
</dbReference>
<feature type="active site" description="Nucleophile" evidence="9">
    <location>
        <position position="410"/>
    </location>
</feature>
<sequence length="599" mass="63140">MPSRHIRLTLAVITSCALIAPMAQAAPPGGPPTEPPKQAEAIGSGGAVASADPYATQAGIEVLSRGGTATDAAVAVAAALGVTEPYLGGIGGGGFFVHYDAKTGKVETIDGRETAPSAAHRDMFLDNGRPIPFDDAVTSGLSVGVPGTPMTWQAALDRWGSKKLGEVLRPAEQLARKGFVVDKTFRERTAQNEQRFRAFPATRDLFLPGGKLPEVGSVLRNRDLADTYRIMGTRGIDALYRGELGADVLKAVNQPPVDPTVKRTVRPGGMTTDDLSDYRIAEQSPTHLTYRGLDVYGMAPSSSGGTTVGEALNILERTDLSRLDKTAYLHRFLEASKIGFADRNRWVGDPKFNDVPTDELLSQQFADSRACLITDDAVLPTPVAAGDPRNPQGCQARTAGGVEPYEGPNTTHLTVADKWGDVVSYTLTIEQVGGSGIVVPGRGFLLNNELTDFNFTPVTPGQPDPNLPGPSKRPRSSMSPTIVLQDGRPLLAVGSPGGSTIITTVLQVLLGRLDRKLSLVDAIAEPRASQRNAGQTEAEAGFLAQPEAEKLKAIGHQFKPTGEIGSATGVERLPDGRWIAAAEPERAGGGSAAVVVPGR</sequence>
<dbReference type="InterPro" id="IPR043137">
    <property type="entry name" value="GGT_ssub_C"/>
</dbReference>
<dbReference type="InterPro" id="IPR000101">
    <property type="entry name" value="GGT_peptidase"/>
</dbReference>
<evidence type="ECO:0000313" key="14">
    <source>
        <dbReference type="EMBL" id="MBB5152724.1"/>
    </source>
</evidence>
<dbReference type="PRINTS" id="PR01210">
    <property type="entry name" value="GGTRANSPTASE"/>
</dbReference>
<dbReference type="GO" id="GO:0006750">
    <property type="term" value="P:glutathione biosynthetic process"/>
    <property type="evidence" value="ECO:0007669"/>
    <property type="project" value="UniProtKB-KW"/>
</dbReference>
<keyword evidence="6 11" id="KW-0865">Zymogen</keyword>
<dbReference type="InterPro" id="IPR029055">
    <property type="entry name" value="Ntn_hydrolases_N"/>
</dbReference>
<dbReference type="UniPathway" id="UPA00204"/>
<dbReference type="EC" id="2.3.2.2" evidence="11"/>
<dbReference type="InterPro" id="IPR043138">
    <property type="entry name" value="GGT_lsub"/>
</dbReference>
<keyword evidence="15" id="KW-1185">Reference proteome</keyword>
<comment type="catalytic activity">
    <reaction evidence="8 11">
        <text>an N-terminal (5-L-glutamyl)-[peptide] + an alpha-amino acid = 5-L-glutamyl amino acid + an N-terminal L-alpha-aminoacyl-[peptide]</text>
        <dbReference type="Rhea" id="RHEA:23904"/>
        <dbReference type="Rhea" id="RHEA-COMP:9780"/>
        <dbReference type="Rhea" id="RHEA-COMP:9795"/>
        <dbReference type="ChEBI" id="CHEBI:77644"/>
        <dbReference type="ChEBI" id="CHEBI:78597"/>
        <dbReference type="ChEBI" id="CHEBI:78599"/>
        <dbReference type="ChEBI" id="CHEBI:78608"/>
        <dbReference type="EC" id="2.3.2.2"/>
    </reaction>
</comment>
<dbReference type="GO" id="GO:0006751">
    <property type="term" value="P:glutathione catabolic process"/>
    <property type="evidence" value="ECO:0007669"/>
    <property type="project" value="UniProtKB-UniRule"/>
</dbReference>
<name>A0A840PXR1_9PSEU</name>
<feature type="binding site" evidence="10">
    <location>
        <begin position="476"/>
        <end position="477"/>
    </location>
    <ligand>
        <name>L-glutamate</name>
        <dbReference type="ChEBI" id="CHEBI:29985"/>
    </ligand>
</feature>
<evidence type="ECO:0000256" key="10">
    <source>
        <dbReference type="PIRSR" id="PIRSR600101-2"/>
    </source>
</evidence>
<dbReference type="PANTHER" id="PTHR43199:SF1">
    <property type="entry name" value="GLUTATHIONE HYDROLASE PROENZYME"/>
    <property type="match status" value="1"/>
</dbReference>
<evidence type="ECO:0000313" key="15">
    <source>
        <dbReference type="Proteomes" id="UP000584374"/>
    </source>
</evidence>
<dbReference type="Gene3D" id="1.10.246.130">
    <property type="match status" value="1"/>
</dbReference>
<evidence type="ECO:0000256" key="12">
    <source>
        <dbReference type="SAM" id="MobiDB-lite"/>
    </source>
</evidence>
<dbReference type="GO" id="GO:0036374">
    <property type="term" value="F:glutathione hydrolase activity"/>
    <property type="evidence" value="ECO:0007669"/>
    <property type="project" value="UniProtKB-UniRule"/>
</dbReference>
<dbReference type="RefSeq" id="WP_184728806.1">
    <property type="nucleotide sequence ID" value="NZ_JACHIW010000001.1"/>
</dbReference>
<reference evidence="14 15" key="1">
    <citation type="submission" date="2020-08" db="EMBL/GenBank/DDBJ databases">
        <title>Sequencing the genomes of 1000 actinobacteria strains.</title>
        <authorList>
            <person name="Klenk H.-P."/>
        </authorList>
    </citation>
    <scope>NUCLEOTIDE SEQUENCE [LARGE SCALE GENOMIC DNA]</scope>
    <source>
        <strain evidence="14 15">DSM 45584</strain>
    </source>
</reference>
<proteinExistence type="inferred from homology"/>
<evidence type="ECO:0000256" key="3">
    <source>
        <dbReference type="ARBA" id="ARBA00009381"/>
    </source>
</evidence>
<keyword evidence="13" id="KW-0732">Signal</keyword>
<dbReference type="GO" id="GO:0103068">
    <property type="term" value="F:leukotriene C4 gamma-glutamyl transferase activity"/>
    <property type="evidence" value="ECO:0007669"/>
    <property type="project" value="UniProtKB-EC"/>
</dbReference>
<comment type="pathway">
    <text evidence="11">Sulfur metabolism; glutathione metabolism.</text>
</comment>
<comment type="catalytic activity">
    <reaction evidence="1 11">
        <text>an S-substituted glutathione + H2O = an S-substituted L-cysteinylglycine + L-glutamate</text>
        <dbReference type="Rhea" id="RHEA:59468"/>
        <dbReference type="ChEBI" id="CHEBI:15377"/>
        <dbReference type="ChEBI" id="CHEBI:29985"/>
        <dbReference type="ChEBI" id="CHEBI:90779"/>
        <dbReference type="ChEBI" id="CHEBI:143103"/>
        <dbReference type="EC" id="3.4.19.13"/>
    </reaction>
</comment>
<dbReference type="Gene3D" id="3.60.20.40">
    <property type="match status" value="1"/>
</dbReference>
<evidence type="ECO:0000256" key="7">
    <source>
        <dbReference type="ARBA" id="ARBA00023315"/>
    </source>
</evidence>
<keyword evidence="4 11" id="KW-0808">Transferase</keyword>
<dbReference type="Proteomes" id="UP000584374">
    <property type="component" value="Unassembled WGS sequence"/>
</dbReference>
<comment type="caution">
    <text evidence="14">The sequence shown here is derived from an EMBL/GenBank/DDBJ whole genome shotgun (WGS) entry which is preliminary data.</text>
</comment>
<dbReference type="InterPro" id="IPR051792">
    <property type="entry name" value="GGT_bact"/>
</dbReference>
<evidence type="ECO:0000256" key="11">
    <source>
        <dbReference type="RuleBase" id="RU368036"/>
    </source>
</evidence>
<feature type="signal peptide" evidence="13">
    <location>
        <begin position="1"/>
        <end position="25"/>
    </location>
</feature>
<evidence type="ECO:0000256" key="5">
    <source>
        <dbReference type="ARBA" id="ARBA00022801"/>
    </source>
</evidence>
<comment type="catalytic activity">
    <reaction evidence="2 11">
        <text>glutathione + H2O = L-cysteinylglycine + L-glutamate</text>
        <dbReference type="Rhea" id="RHEA:28807"/>
        <dbReference type="ChEBI" id="CHEBI:15377"/>
        <dbReference type="ChEBI" id="CHEBI:29985"/>
        <dbReference type="ChEBI" id="CHEBI:57925"/>
        <dbReference type="ChEBI" id="CHEBI:61694"/>
        <dbReference type="EC" id="3.4.19.13"/>
    </reaction>
</comment>
<dbReference type="SUPFAM" id="SSF56235">
    <property type="entry name" value="N-terminal nucleophile aminohydrolases (Ntn hydrolases)"/>
    <property type="match status" value="1"/>
</dbReference>
<feature type="binding site" evidence="10">
    <location>
        <position position="498"/>
    </location>
    <ligand>
        <name>L-glutamate</name>
        <dbReference type="ChEBI" id="CHEBI:29985"/>
    </ligand>
</feature>
<dbReference type="AlphaFoldDB" id="A0A840PXR1"/>
<evidence type="ECO:0000256" key="6">
    <source>
        <dbReference type="ARBA" id="ARBA00023145"/>
    </source>
</evidence>
<protein>
    <recommendedName>
        <fullName evidence="11">Glutathione hydrolase proenzyme</fullName>
        <ecNumber evidence="11">2.3.2.2</ecNumber>
        <ecNumber evidence="11">3.4.19.13</ecNumber>
    </recommendedName>
    <component>
        <recommendedName>
            <fullName evidence="11">Glutathione hydrolase large chain</fullName>
        </recommendedName>
    </component>
    <component>
        <recommendedName>
            <fullName evidence="11">Glutathione hydrolase small chain</fullName>
        </recommendedName>
    </component>
</protein>
<gene>
    <name evidence="14" type="ORF">BJ970_000258</name>
</gene>
<evidence type="ECO:0000256" key="9">
    <source>
        <dbReference type="PIRSR" id="PIRSR600101-1"/>
    </source>
</evidence>
<comment type="similarity">
    <text evidence="3 11">Belongs to the gamma-glutamyltransferase family.</text>
</comment>
<dbReference type="EC" id="3.4.19.13" evidence="11"/>
<comment type="subunit">
    <text evidence="11">This enzyme consists of two polypeptide chains, which are synthesized in precursor form from a single polypeptide.</text>
</comment>